<gene>
    <name evidence="2" type="ORF">Tsubulata_014967</name>
</gene>
<proteinExistence type="predicted"/>
<dbReference type="AlphaFoldDB" id="A0A9Q0F9H8"/>
<organism evidence="2 3">
    <name type="scientific">Turnera subulata</name>
    <dbReference type="NCBI Taxonomy" id="218843"/>
    <lineage>
        <taxon>Eukaryota</taxon>
        <taxon>Viridiplantae</taxon>
        <taxon>Streptophyta</taxon>
        <taxon>Embryophyta</taxon>
        <taxon>Tracheophyta</taxon>
        <taxon>Spermatophyta</taxon>
        <taxon>Magnoliopsida</taxon>
        <taxon>eudicotyledons</taxon>
        <taxon>Gunneridae</taxon>
        <taxon>Pentapetalae</taxon>
        <taxon>rosids</taxon>
        <taxon>fabids</taxon>
        <taxon>Malpighiales</taxon>
        <taxon>Passifloraceae</taxon>
        <taxon>Turnera</taxon>
    </lineage>
</organism>
<evidence type="ECO:0000313" key="3">
    <source>
        <dbReference type="Proteomes" id="UP001141552"/>
    </source>
</evidence>
<accession>A0A9Q0F9H8</accession>
<dbReference type="EMBL" id="JAKUCV010006429">
    <property type="protein sequence ID" value="KAJ4827373.1"/>
    <property type="molecule type" value="Genomic_DNA"/>
</dbReference>
<name>A0A9Q0F9H8_9ROSI</name>
<dbReference type="PANTHER" id="PTHR36071">
    <property type="entry name" value="DNA DOUBLE-STRAND BREAK REPAIR PROTEIN"/>
    <property type="match status" value="1"/>
</dbReference>
<protein>
    <submittedName>
        <fullName evidence="2">Uncharacterized protein</fullName>
    </submittedName>
</protein>
<feature type="compositionally biased region" description="Polar residues" evidence="1">
    <location>
        <begin position="613"/>
        <end position="624"/>
    </location>
</feature>
<feature type="compositionally biased region" description="Basic and acidic residues" evidence="1">
    <location>
        <begin position="603"/>
        <end position="612"/>
    </location>
</feature>
<feature type="region of interest" description="Disordered" evidence="1">
    <location>
        <begin position="586"/>
        <end position="629"/>
    </location>
</feature>
<reference evidence="2" key="1">
    <citation type="submission" date="2022-02" db="EMBL/GenBank/DDBJ databases">
        <authorList>
            <person name="Henning P.M."/>
            <person name="McCubbin A.G."/>
            <person name="Shore J.S."/>
        </authorList>
    </citation>
    <scope>NUCLEOTIDE SEQUENCE</scope>
    <source>
        <strain evidence="2">F60SS</strain>
        <tissue evidence="2">Leaves</tissue>
    </source>
</reference>
<reference evidence="2" key="2">
    <citation type="journal article" date="2023" name="Plants (Basel)">
        <title>Annotation of the Turnera subulata (Passifloraceae) Draft Genome Reveals the S-Locus Evolved after the Divergence of Turneroideae from Passifloroideae in a Stepwise Manner.</title>
        <authorList>
            <person name="Henning P.M."/>
            <person name="Roalson E.H."/>
            <person name="Mir W."/>
            <person name="McCubbin A.G."/>
            <person name="Shore J.S."/>
        </authorList>
    </citation>
    <scope>NUCLEOTIDE SEQUENCE</scope>
    <source>
        <strain evidence="2">F60SS</strain>
    </source>
</reference>
<dbReference type="PANTHER" id="PTHR36071:SF1">
    <property type="entry name" value="DNA DOUBLE-STRAND BREAK REPAIR PROTEIN"/>
    <property type="match status" value="1"/>
</dbReference>
<dbReference type="Proteomes" id="UP001141552">
    <property type="component" value="Unassembled WGS sequence"/>
</dbReference>
<dbReference type="OrthoDB" id="767974at2759"/>
<feature type="region of interest" description="Disordered" evidence="1">
    <location>
        <begin position="527"/>
        <end position="566"/>
    </location>
</feature>
<evidence type="ECO:0000313" key="2">
    <source>
        <dbReference type="EMBL" id="KAJ4827373.1"/>
    </source>
</evidence>
<comment type="caution">
    <text evidence="2">The sequence shown here is derived from an EMBL/GenBank/DDBJ whole genome shotgun (WGS) entry which is preliminary data.</text>
</comment>
<keyword evidence="3" id="KW-1185">Reference proteome</keyword>
<sequence length="738" mass="82041">MIQNKAGPDGGNKCRKSSCKGRRLFAPPSPPGAASVAALLSPTAASVLATCALRELAPVTCNRLHISTEMDTMWNHFLLTDRKSILSHLNHTEKQLKLKRRWLMGLPLTKSQQRKFSEYSLSARSVAESLLRKDDVFYETVKRYVEEAFGACEADSDNNVLLNTGQFFEINTVTRIVLSCLDSLTNKGLYLIAMLLTRGSSNFEKTRKKMKITIRESLPKFLLGQKRQHGQPEVCAHLFQLLSNPKNFQEDCLTSLIPSLRSHYAAAIRTMDRLEDLKTESLHAMHRKLTGVPAAIPCLKRKKYKGSRDELIHEIRKTSEKMLSGLHGGDELPEPLAKALAVAGLSLKLNAGWSNSSVTDFNQFSAETKALQNQIAKAIGFLRSEVRFPKLNTLRLLLDPNADVSNRSLRNALKKLLVEYLFECSDLETVPKPLAEALLIINGNPQTMHRQLNLRDEIEKDVECILNLSADLKQIVWDNFPLRGIDEGFADAYLEELQESDNEDDGGVDQELGDSQMRDSCAMDLDHQDESTGEFVPAISQPPISVPEKNCSPSRSHETRNLSANVDINHSGVKSLEELRTLRANRDVSPYLAPNRQSNDKSNGQKESERNTTMDPGNEPSLSSFDFLFNGKNSASDGQSRCNNQYLGVQEVCDATSMVAYNLIGRIMEGLAQDEGIDLDSDHCSYLQGDYSAQEVQGETKITSKGTLSGPVVLHVIKDLLPSLPESAINKLKQLLES</sequence>
<evidence type="ECO:0000256" key="1">
    <source>
        <dbReference type="SAM" id="MobiDB-lite"/>
    </source>
</evidence>